<accession>D8TY09</accession>
<protein>
    <submittedName>
        <fullName evidence="2">Uncharacterized protein</fullName>
    </submittedName>
</protein>
<evidence type="ECO:0000313" key="3">
    <source>
        <dbReference type="Proteomes" id="UP000001058"/>
    </source>
</evidence>
<feature type="region of interest" description="Disordered" evidence="1">
    <location>
        <begin position="103"/>
        <end position="136"/>
    </location>
</feature>
<dbReference type="EMBL" id="GL378344">
    <property type="protein sequence ID" value="EFJ47563.1"/>
    <property type="molecule type" value="Genomic_DNA"/>
</dbReference>
<dbReference type="RefSeq" id="XP_002951387.1">
    <property type="nucleotide sequence ID" value="XM_002951341.1"/>
</dbReference>
<proteinExistence type="predicted"/>
<organism evidence="3">
    <name type="scientific">Volvox carteri f. nagariensis</name>
    <dbReference type="NCBI Taxonomy" id="3068"/>
    <lineage>
        <taxon>Eukaryota</taxon>
        <taxon>Viridiplantae</taxon>
        <taxon>Chlorophyta</taxon>
        <taxon>core chlorophytes</taxon>
        <taxon>Chlorophyceae</taxon>
        <taxon>CS clade</taxon>
        <taxon>Chlamydomonadales</taxon>
        <taxon>Volvocaceae</taxon>
        <taxon>Volvox</taxon>
    </lineage>
</organism>
<dbReference type="InParanoid" id="D8TY09"/>
<evidence type="ECO:0000256" key="1">
    <source>
        <dbReference type="SAM" id="MobiDB-lite"/>
    </source>
</evidence>
<gene>
    <name evidence="2" type="ORF">VOLCADRAFT_91813</name>
</gene>
<dbReference type="GeneID" id="9615452"/>
<name>D8TY09_VOLCA</name>
<keyword evidence="3" id="KW-1185">Reference proteome</keyword>
<dbReference type="KEGG" id="vcn:VOLCADRAFT_91813"/>
<dbReference type="Proteomes" id="UP000001058">
    <property type="component" value="Unassembled WGS sequence"/>
</dbReference>
<dbReference type="AlphaFoldDB" id="D8TY09"/>
<evidence type="ECO:0000313" key="2">
    <source>
        <dbReference type="EMBL" id="EFJ47563.1"/>
    </source>
</evidence>
<sequence>MNLENFPQISLTTAIGFHIGYAFLQNNYVRGIVMHLNFAKVTTQAWQRYITVYCNMEDISFYPSSFRDFNNKSIAHVWDSVLLRLGRLPAGCYTGSISRLPEKGWRPPATSPQIAPRPGVGEAASKGLAERLSASL</sequence>
<reference evidence="2 3" key="1">
    <citation type="journal article" date="2010" name="Science">
        <title>Genomic analysis of organismal complexity in the multicellular green alga Volvox carteri.</title>
        <authorList>
            <person name="Prochnik S.E."/>
            <person name="Umen J."/>
            <person name="Nedelcu A.M."/>
            <person name="Hallmann A."/>
            <person name="Miller S.M."/>
            <person name="Nishii I."/>
            <person name="Ferris P."/>
            <person name="Kuo A."/>
            <person name="Mitros T."/>
            <person name="Fritz-Laylin L.K."/>
            <person name="Hellsten U."/>
            <person name="Chapman J."/>
            <person name="Simakov O."/>
            <person name="Rensing S.A."/>
            <person name="Terry A."/>
            <person name="Pangilinan J."/>
            <person name="Kapitonov V."/>
            <person name="Jurka J."/>
            <person name="Salamov A."/>
            <person name="Shapiro H."/>
            <person name="Schmutz J."/>
            <person name="Grimwood J."/>
            <person name="Lindquist E."/>
            <person name="Lucas S."/>
            <person name="Grigoriev I.V."/>
            <person name="Schmitt R."/>
            <person name="Kirk D."/>
            <person name="Rokhsar D.S."/>
        </authorList>
    </citation>
    <scope>NUCLEOTIDE SEQUENCE [LARGE SCALE GENOMIC DNA]</scope>
    <source>
        <strain evidence="3">f. Nagariensis / Eve</strain>
    </source>
</reference>